<dbReference type="InterPro" id="IPR006876">
    <property type="entry name" value="LMBR1-like_membr_prot"/>
</dbReference>
<feature type="transmembrane region" description="Helical" evidence="7">
    <location>
        <begin position="81"/>
        <end position="101"/>
    </location>
</feature>
<evidence type="ECO:0000256" key="6">
    <source>
        <dbReference type="SAM" id="MobiDB-lite"/>
    </source>
</evidence>
<name>A0A9W7BCI7_9STRA</name>
<comment type="similarity">
    <text evidence="2">Belongs to the LIMR family.</text>
</comment>
<dbReference type="GO" id="GO:0016020">
    <property type="term" value="C:membrane"/>
    <property type="evidence" value="ECO:0007669"/>
    <property type="project" value="UniProtKB-SubCell"/>
</dbReference>
<dbReference type="OrthoDB" id="203099at2759"/>
<feature type="transmembrane region" description="Helical" evidence="7">
    <location>
        <begin position="548"/>
        <end position="569"/>
    </location>
</feature>
<gene>
    <name evidence="9" type="ORF">TrST_g491</name>
</gene>
<evidence type="ECO:0000313" key="10">
    <source>
        <dbReference type="Proteomes" id="UP001165085"/>
    </source>
</evidence>
<dbReference type="InterPro" id="IPR051584">
    <property type="entry name" value="GPCR-associated_LMBR1"/>
</dbReference>
<keyword evidence="4 7" id="KW-1133">Transmembrane helix</keyword>
<keyword evidence="5 7" id="KW-0472">Membrane</keyword>
<feature type="transmembrane region" description="Helical" evidence="7">
    <location>
        <begin position="211"/>
        <end position="230"/>
    </location>
</feature>
<comment type="subcellular location">
    <subcellularLocation>
        <location evidence="1">Membrane</location>
        <topology evidence="1">Multi-pass membrane protein</topology>
    </subcellularLocation>
</comment>
<evidence type="ECO:0000256" key="7">
    <source>
        <dbReference type="SAM" id="Phobius"/>
    </source>
</evidence>
<evidence type="ECO:0000313" key="9">
    <source>
        <dbReference type="EMBL" id="GMH85425.1"/>
    </source>
</evidence>
<keyword evidence="10" id="KW-1185">Reference proteome</keyword>
<comment type="caution">
    <text evidence="9">The sequence shown here is derived from an EMBL/GenBank/DDBJ whole genome shotgun (WGS) entry which is preliminary data.</text>
</comment>
<sequence>MSTQTPTLSPTTAPSLSPTSPPSPAPFGFNTSAPTTSEEADLHAEYSATVLTEYAAILWTVLAFLAVWYISYYANKYTFRYHTYITIFLAYFCSFGIILLAPTDVALTVLGRREIYDPLRETNYEKYNDEILRLYNILFWPCIVLGSVVMPFQEYYNKDGHFTSATRFVGTIKRMARMYFLAGIAGGICLGLLIGRGYFDSLEAVSVTIKAVSNTGGLIAIVLLLGYGLVEFPRSLWSSANMEQQLELSQADAAVEYKAFGEMSLKCSMSVANVVKTRQAAEKTKNQKHINACNMMMLDCPKEFRSGHAGTALANISIDTLANLRRRLRQDASNFEICKSRLERIKLRAYFLEDIIASRREQLNNPSAEKTISWSFGEPASSKFVFDWYHEYRPWVMRISSISLAIMSVSIYLAYIAVMLGYESGFSFFTYITHNDDAHVPGITVFTLITLVYFSFIMFWSLAQMRLAGLLELIKGETTPYSLSFNARMCCRLAPPLVFSYFGLIYENGIETGEWLEDTRGDDLVTAFSTLFGEISMIPFIGSEFNTFFPVLLIVLSVIQVCNLINRLLCFIRLPQFQFGTEFVTEDQMMEGKRQLQKHRKQMERSAARGATRKKIADMRGKKGFFGIFKSSQASSAKGGMGDTELRTIPKEIHGWVEKKAPKQLKTLVMSAWENRMFVCRAPGVLSYYNSIKTDGTPKGTIELRIVINIKRHAYGKEKEATHLDLIQSDRVFKMRFENATECERWEKALLDWKDYALDHGHESGSSGGGIDDVDTSYDEGLDTESEQGSPRRASPSPEDDTSRLTNSDSMRDSWGAALGKSFKKKKSPQKNEDTLTARIDLSKRKRDSIVAMKTRASAYHKTNSLELVDKPKELKGNLQTKMKNGLFSSYATRYFELNEGNGLLFYYKSEALKDQPPLGCIDLHLVLSIEDTKGNHTHQKEATKFYLDLGEDHFKMKAKSKEDAKLWKEGLMQWQEYLLLHMGAEEQV</sequence>
<reference evidence="10" key="1">
    <citation type="journal article" date="2023" name="Commun. Biol.">
        <title>Genome analysis of Parmales, the sister group of diatoms, reveals the evolutionary specialization of diatoms from phago-mixotrophs to photoautotrophs.</title>
        <authorList>
            <person name="Ban H."/>
            <person name="Sato S."/>
            <person name="Yoshikawa S."/>
            <person name="Yamada K."/>
            <person name="Nakamura Y."/>
            <person name="Ichinomiya M."/>
            <person name="Sato N."/>
            <person name="Blanc-Mathieu R."/>
            <person name="Endo H."/>
            <person name="Kuwata A."/>
            <person name="Ogata H."/>
        </authorList>
    </citation>
    <scope>NUCLEOTIDE SEQUENCE [LARGE SCALE GENOMIC DNA]</scope>
    <source>
        <strain evidence="10">NIES 3701</strain>
    </source>
</reference>
<evidence type="ECO:0000256" key="5">
    <source>
        <dbReference type="ARBA" id="ARBA00023136"/>
    </source>
</evidence>
<dbReference type="Pfam" id="PF00169">
    <property type="entry name" value="PH"/>
    <property type="match status" value="2"/>
</dbReference>
<dbReference type="Proteomes" id="UP001165085">
    <property type="component" value="Unassembled WGS sequence"/>
</dbReference>
<dbReference type="SUPFAM" id="SSF50729">
    <property type="entry name" value="PH domain-like"/>
    <property type="match status" value="2"/>
</dbReference>
<evidence type="ECO:0000256" key="4">
    <source>
        <dbReference type="ARBA" id="ARBA00022989"/>
    </source>
</evidence>
<organism evidence="9 10">
    <name type="scientific">Triparma strigata</name>
    <dbReference type="NCBI Taxonomy" id="1606541"/>
    <lineage>
        <taxon>Eukaryota</taxon>
        <taxon>Sar</taxon>
        <taxon>Stramenopiles</taxon>
        <taxon>Ochrophyta</taxon>
        <taxon>Bolidophyceae</taxon>
        <taxon>Parmales</taxon>
        <taxon>Triparmaceae</taxon>
        <taxon>Triparma</taxon>
    </lineage>
</organism>
<feature type="compositionally biased region" description="Low complexity" evidence="6">
    <location>
        <begin position="1"/>
        <end position="18"/>
    </location>
</feature>
<feature type="region of interest" description="Disordered" evidence="6">
    <location>
        <begin position="762"/>
        <end position="813"/>
    </location>
</feature>
<dbReference type="EMBL" id="BRXY01000303">
    <property type="protein sequence ID" value="GMH85425.1"/>
    <property type="molecule type" value="Genomic_DNA"/>
</dbReference>
<proteinExistence type="inferred from homology"/>
<feature type="domain" description="PH" evidence="8">
    <location>
        <begin position="650"/>
        <end position="755"/>
    </location>
</feature>
<dbReference type="Gene3D" id="2.30.29.30">
    <property type="entry name" value="Pleckstrin-homology domain (PH domain)/Phosphotyrosine-binding domain (PTB)"/>
    <property type="match status" value="2"/>
</dbReference>
<evidence type="ECO:0000259" key="8">
    <source>
        <dbReference type="PROSITE" id="PS50003"/>
    </source>
</evidence>
<feature type="transmembrane region" description="Helical" evidence="7">
    <location>
        <begin position="137"/>
        <end position="157"/>
    </location>
</feature>
<feature type="compositionally biased region" description="Acidic residues" evidence="6">
    <location>
        <begin position="772"/>
        <end position="786"/>
    </location>
</feature>
<feature type="transmembrane region" description="Helical" evidence="7">
    <location>
        <begin position="402"/>
        <end position="422"/>
    </location>
</feature>
<dbReference type="PANTHER" id="PTHR21355">
    <property type="entry name" value="G-PROTEIN COUPLED RECEPTOR-ASSOCIATED PROTEIN LMBRD2"/>
    <property type="match status" value="1"/>
</dbReference>
<feature type="domain" description="PH" evidence="8">
    <location>
        <begin position="872"/>
        <end position="977"/>
    </location>
</feature>
<feature type="transmembrane region" description="Helical" evidence="7">
    <location>
        <begin position="442"/>
        <end position="463"/>
    </location>
</feature>
<dbReference type="SMART" id="SM00233">
    <property type="entry name" value="PH"/>
    <property type="match status" value="2"/>
</dbReference>
<dbReference type="InterPro" id="IPR001849">
    <property type="entry name" value="PH_domain"/>
</dbReference>
<feature type="transmembrane region" description="Helical" evidence="7">
    <location>
        <begin position="178"/>
        <end position="199"/>
    </location>
</feature>
<evidence type="ECO:0000256" key="2">
    <source>
        <dbReference type="ARBA" id="ARBA00010487"/>
    </source>
</evidence>
<dbReference type="AlphaFoldDB" id="A0A9W7BCI7"/>
<dbReference type="PROSITE" id="PS50003">
    <property type="entry name" value="PH_DOMAIN"/>
    <property type="match status" value="2"/>
</dbReference>
<evidence type="ECO:0000256" key="3">
    <source>
        <dbReference type="ARBA" id="ARBA00022692"/>
    </source>
</evidence>
<feature type="transmembrane region" description="Helical" evidence="7">
    <location>
        <begin position="54"/>
        <end position="74"/>
    </location>
</feature>
<dbReference type="InterPro" id="IPR011993">
    <property type="entry name" value="PH-like_dom_sf"/>
</dbReference>
<dbReference type="Pfam" id="PF04791">
    <property type="entry name" value="LMBR1"/>
    <property type="match status" value="1"/>
</dbReference>
<protein>
    <recommendedName>
        <fullName evidence="8">PH domain-containing protein</fullName>
    </recommendedName>
</protein>
<dbReference type="PANTHER" id="PTHR21355:SF0">
    <property type="entry name" value="G-PROTEIN COUPLED RECEPTOR-ASSOCIATED PROTEIN LMBRD2"/>
    <property type="match status" value="1"/>
</dbReference>
<accession>A0A9W7BCI7</accession>
<evidence type="ECO:0000256" key="1">
    <source>
        <dbReference type="ARBA" id="ARBA00004141"/>
    </source>
</evidence>
<keyword evidence="3 7" id="KW-0812">Transmembrane</keyword>
<feature type="region of interest" description="Disordered" evidence="6">
    <location>
        <begin position="1"/>
        <end position="22"/>
    </location>
</feature>